<dbReference type="OrthoDB" id="9768696at2"/>
<evidence type="ECO:0000313" key="5">
    <source>
        <dbReference type="EMBL" id="RAI40879.1"/>
    </source>
</evidence>
<dbReference type="SMART" id="SM00797">
    <property type="entry name" value="AHS2"/>
    <property type="match status" value="1"/>
</dbReference>
<dbReference type="GO" id="GO:0016787">
    <property type="term" value="F:hydrolase activity"/>
    <property type="evidence" value="ECO:0007669"/>
    <property type="project" value="UniProtKB-KW"/>
</dbReference>
<keyword evidence="1" id="KW-0547">Nucleotide-binding</keyword>
<evidence type="ECO:0000256" key="3">
    <source>
        <dbReference type="ARBA" id="ARBA00022840"/>
    </source>
</evidence>
<evidence type="ECO:0000256" key="2">
    <source>
        <dbReference type="ARBA" id="ARBA00022801"/>
    </source>
</evidence>
<protein>
    <recommendedName>
        <fullName evidence="4">Carboxyltransferase domain-containing protein</fullName>
    </recommendedName>
</protein>
<dbReference type="InterPro" id="IPR003778">
    <property type="entry name" value="CT_A_B"/>
</dbReference>
<keyword evidence="2" id="KW-0378">Hydrolase</keyword>
<dbReference type="EMBL" id="NPEU01000030">
    <property type="protein sequence ID" value="RAI40879.1"/>
    <property type="molecule type" value="Genomic_DNA"/>
</dbReference>
<keyword evidence="3" id="KW-0067">ATP-binding</keyword>
<dbReference type="Proteomes" id="UP000248863">
    <property type="component" value="Unassembled WGS sequence"/>
</dbReference>
<comment type="caution">
    <text evidence="5">The sequence shown here is derived from an EMBL/GenBank/DDBJ whole genome shotgun (WGS) entry which is preliminary data.</text>
</comment>
<proteinExistence type="predicted"/>
<name>A0A327KPU1_9BRAD</name>
<dbReference type="SUPFAM" id="SSF50891">
    <property type="entry name" value="Cyclophilin-like"/>
    <property type="match status" value="1"/>
</dbReference>
<keyword evidence="6" id="KW-1185">Reference proteome</keyword>
<dbReference type="PANTHER" id="PTHR43309:SF5">
    <property type="entry name" value="5-OXOPROLINASE SUBUNIT C"/>
    <property type="match status" value="1"/>
</dbReference>
<sequence>MSAGPDPARPATTGDSPALRVVAPGPATTLQDAGRVGHQRFGIPVSGAMDRVALAAANLLAGNPPETAALEIAYLGPTLTVEAESVRVAFAGGHATVEVLDENGDIARKVPPLTSTRLVRGERLRIGGLSGSVVGYLAVAGGFDAPLFLGSRSTLLRGALGGFAGLALAAGDRLPLAAAAAPERDELHLPDTSFAAAERVRVVLGPQDDHFTDEGITTFLNQTYKVTAATDRMGMRLDGPTIAHHDGFNIVSDGIAPGAIQVPGNGLPIVLLADRQTTGGYPKIATVISADLPALGRLAPGATIRFERVDLDAAVAARRTLVAEIAAMRDRLVPAGGGVDVEARLLAENLVGGMIDMFAEHAP</sequence>
<reference evidence="5 6" key="1">
    <citation type="submission" date="2017-07" db="EMBL/GenBank/DDBJ databases">
        <title>Draft Genome Sequences of Select Purple Nonsulfur Bacteria.</title>
        <authorList>
            <person name="Lasarre B."/>
            <person name="Mckinlay J.B."/>
        </authorList>
    </citation>
    <scope>NUCLEOTIDE SEQUENCE [LARGE SCALE GENOMIC DNA]</scope>
    <source>
        <strain evidence="5 6">DSM 11907</strain>
    </source>
</reference>
<dbReference type="InterPro" id="IPR029000">
    <property type="entry name" value="Cyclophilin-like_dom_sf"/>
</dbReference>
<dbReference type="Gene3D" id="2.40.100.10">
    <property type="entry name" value="Cyclophilin-like"/>
    <property type="match status" value="1"/>
</dbReference>
<accession>A0A327KPU1</accession>
<dbReference type="NCBIfam" id="TIGR00724">
    <property type="entry name" value="urea_amlyse_rel"/>
    <property type="match status" value="1"/>
</dbReference>
<dbReference type="Pfam" id="PF02626">
    <property type="entry name" value="CT_A_B"/>
    <property type="match status" value="1"/>
</dbReference>
<dbReference type="RefSeq" id="WP_111355904.1">
    <property type="nucleotide sequence ID" value="NZ_NHSK01000071.1"/>
</dbReference>
<evidence type="ECO:0000313" key="6">
    <source>
        <dbReference type="Proteomes" id="UP000248863"/>
    </source>
</evidence>
<dbReference type="AlphaFoldDB" id="A0A327KPU1"/>
<gene>
    <name evidence="5" type="ORF">CH338_04820</name>
</gene>
<dbReference type="GO" id="GO:0005524">
    <property type="term" value="F:ATP binding"/>
    <property type="evidence" value="ECO:0007669"/>
    <property type="project" value="UniProtKB-KW"/>
</dbReference>
<dbReference type="InterPro" id="IPR052708">
    <property type="entry name" value="PxpC"/>
</dbReference>
<organism evidence="5 6">
    <name type="scientific">Rhodoplanes elegans</name>
    <dbReference type="NCBI Taxonomy" id="29408"/>
    <lineage>
        <taxon>Bacteria</taxon>
        <taxon>Pseudomonadati</taxon>
        <taxon>Pseudomonadota</taxon>
        <taxon>Alphaproteobacteria</taxon>
        <taxon>Hyphomicrobiales</taxon>
        <taxon>Nitrobacteraceae</taxon>
        <taxon>Rhodoplanes</taxon>
    </lineage>
</organism>
<feature type="domain" description="Carboxyltransferase" evidence="4">
    <location>
        <begin position="40"/>
        <end position="325"/>
    </location>
</feature>
<evidence type="ECO:0000259" key="4">
    <source>
        <dbReference type="SMART" id="SM00797"/>
    </source>
</evidence>
<dbReference type="PANTHER" id="PTHR43309">
    <property type="entry name" value="5-OXOPROLINASE SUBUNIT C"/>
    <property type="match status" value="1"/>
</dbReference>
<evidence type="ECO:0000256" key="1">
    <source>
        <dbReference type="ARBA" id="ARBA00022741"/>
    </source>
</evidence>